<evidence type="ECO:0000259" key="4">
    <source>
        <dbReference type="Pfam" id="PF02872"/>
    </source>
</evidence>
<reference evidence="5 6" key="1">
    <citation type="journal article" date="2013" name="Genome Announc.">
        <title>Draft Genome Sequence of the Cellulolytic, Mesophilic, Anaerobic Bacterium Clostridium termitidis Strain CT1112 (DSM 5398).</title>
        <authorList>
            <person name="Lal S."/>
            <person name="Ramachandran U."/>
            <person name="Zhang X."/>
            <person name="Munir R."/>
            <person name="Sparling R."/>
            <person name="Levin D.B."/>
        </authorList>
    </citation>
    <scope>NUCLEOTIDE SEQUENCE [LARGE SCALE GENOMIC DNA]</scope>
    <source>
        <strain evidence="5 6">CT1112</strain>
    </source>
</reference>
<dbReference type="InterPro" id="IPR029052">
    <property type="entry name" value="Metallo-depent_PP-like"/>
</dbReference>
<proteinExistence type="inferred from homology"/>
<dbReference type="Proteomes" id="UP000014155">
    <property type="component" value="Unassembled WGS sequence"/>
</dbReference>
<evidence type="ECO:0000256" key="2">
    <source>
        <dbReference type="RuleBase" id="RU362119"/>
    </source>
</evidence>
<keyword evidence="6" id="KW-1185">Reference proteome</keyword>
<dbReference type="SUPFAM" id="SSF56300">
    <property type="entry name" value="Metallo-dependent phosphatases"/>
    <property type="match status" value="1"/>
</dbReference>
<dbReference type="GO" id="GO:0016787">
    <property type="term" value="F:hydrolase activity"/>
    <property type="evidence" value="ECO:0007669"/>
    <property type="project" value="UniProtKB-KW"/>
</dbReference>
<dbReference type="Gene3D" id="3.60.21.10">
    <property type="match status" value="1"/>
</dbReference>
<evidence type="ECO:0000313" key="6">
    <source>
        <dbReference type="Proteomes" id="UP000014155"/>
    </source>
</evidence>
<dbReference type="InterPro" id="IPR006179">
    <property type="entry name" value="5_nucleotidase/apyrase"/>
</dbReference>
<dbReference type="GO" id="GO:0000166">
    <property type="term" value="F:nucleotide binding"/>
    <property type="evidence" value="ECO:0007669"/>
    <property type="project" value="UniProtKB-KW"/>
</dbReference>
<keyword evidence="2" id="KW-0547">Nucleotide-binding</keyword>
<protein>
    <submittedName>
        <fullName evidence="5">5'-nucleotidase domain-containing protein</fullName>
    </submittedName>
</protein>
<dbReference type="RefSeq" id="WP_004628138.1">
    <property type="nucleotide sequence ID" value="NZ_AORV01000052.1"/>
</dbReference>
<organism evidence="5 6">
    <name type="scientific">Ruminiclostridium cellobioparum subsp. termitidis CT1112</name>
    <dbReference type="NCBI Taxonomy" id="1195236"/>
    <lineage>
        <taxon>Bacteria</taxon>
        <taxon>Bacillati</taxon>
        <taxon>Bacillota</taxon>
        <taxon>Clostridia</taxon>
        <taxon>Eubacteriales</taxon>
        <taxon>Oscillospiraceae</taxon>
        <taxon>Ruminiclostridium</taxon>
    </lineage>
</organism>
<dbReference type="GO" id="GO:0009166">
    <property type="term" value="P:nucleotide catabolic process"/>
    <property type="evidence" value="ECO:0007669"/>
    <property type="project" value="InterPro"/>
</dbReference>
<dbReference type="Pfam" id="PF00149">
    <property type="entry name" value="Metallophos"/>
    <property type="match status" value="1"/>
</dbReference>
<keyword evidence="2" id="KW-0378">Hydrolase</keyword>
<dbReference type="PANTHER" id="PTHR11575">
    <property type="entry name" value="5'-NUCLEOTIDASE-RELATED"/>
    <property type="match status" value="1"/>
</dbReference>
<evidence type="ECO:0000259" key="3">
    <source>
        <dbReference type="Pfam" id="PF00149"/>
    </source>
</evidence>
<evidence type="ECO:0000313" key="5">
    <source>
        <dbReference type="EMBL" id="EMS70555.1"/>
    </source>
</evidence>
<dbReference type="InterPro" id="IPR036907">
    <property type="entry name" value="5'-Nucleotdase_C_sf"/>
</dbReference>
<dbReference type="InterPro" id="IPR004843">
    <property type="entry name" value="Calcineurin-like_PHP"/>
</dbReference>
<dbReference type="PANTHER" id="PTHR11575:SF24">
    <property type="entry name" value="5'-NUCLEOTIDASE"/>
    <property type="match status" value="1"/>
</dbReference>
<accession>S0FGH4</accession>
<gene>
    <name evidence="5" type="ORF">CTER_3683</name>
</gene>
<dbReference type="SUPFAM" id="SSF55816">
    <property type="entry name" value="5'-nucleotidase (syn. UDP-sugar hydrolase), C-terminal domain"/>
    <property type="match status" value="1"/>
</dbReference>
<dbReference type="Pfam" id="PF02872">
    <property type="entry name" value="5_nucleotid_C"/>
    <property type="match status" value="1"/>
</dbReference>
<comment type="similarity">
    <text evidence="2">Belongs to the 5'-nucleotidase family.</text>
</comment>
<evidence type="ECO:0000256" key="1">
    <source>
        <dbReference type="ARBA" id="ARBA00022729"/>
    </source>
</evidence>
<comment type="caution">
    <text evidence="5">The sequence shown here is derived from an EMBL/GenBank/DDBJ whole genome shotgun (WGS) entry which is preliminary data.</text>
</comment>
<dbReference type="STRING" id="1195236.CTER_3683"/>
<dbReference type="PRINTS" id="PR01607">
    <property type="entry name" value="APYRASEFAMLY"/>
</dbReference>
<keyword evidence="1" id="KW-0732">Signal</keyword>
<dbReference type="EMBL" id="AORV01000052">
    <property type="protein sequence ID" value="EMS70555.1"/>
    <property type="molecule type" value="Genomic_DNA"/>
</dbReference>
<name>S0FGH4_RUMCE</name>
<dbReference type="PATRIC" id="fig|1195236.3.peg.3901"/>
<dbReference type="eggNOG" id="COG0737">
    <property type="taxonomic scope" value="Bacteria"/>
</dbReference>
<dbReference type="InterPro" id="IPR008334">
    <property type="entry name" value="5'-Nucleotdase_C"/>
</dbReference>
<dbReference type="CDD" id="cd00845">
    <property type="entry name" value="MPP_UshA_N_like"/>
    <property type="match status" value="1"/>
</dbReference>
<feature type="domain" description="Calcineurin-like phosphoesterase" evidence="3">
    <location>
        <begin position="43"/>
        <end position="253"/>
    </location>
</feature>
<dbReference type="Gene3D" id="3.90.780.10">
    <property type="entry name" value="5'-Nucleotidase, C-terminal domain"/>
    <property type="match status" value="1"/>
</dbReference>
<dbReference type="AlphaFoldDB" id="S0FGH4"/>
<sequence length="524" mass="57944">MKSYKNLIIIGLLLLGAAVFLVAKFVNLDSVLVNAGYYQERITILSTADIHGHIVYDEETGGYYTLDEVSVMMGMPLMKHIIDEVRNENKNTLLLDSGDLFHGTNEANIEKGKGVVEVANLMGYDAMTPGNHDFNFGFDRLLEIRGQLNFPVLSANIYKDGKPAFDEYKVVNAGNKRIGLFGLTEVGALINTNSRDNEGVTLEDPVKCARRIIEELKDKADVVILISHLGDDVDRELVKKVDGIDLILCGHHHFLYEKADKVNNTYLVESGGYSTHVGQADMYFKDGKLAKLDWTPKNIKDKSKADPVLDAVAQKYHTIAFESAKEVVAKTKDKLDGFRSNVRTKETTLADLLTDAMRETGKADIALMNGGGIRESIPAGDINLYSIGKALPFVNSLVTIEAKGEDIYSAIERGIRLYPDGGSNGGFLQVSGIKYEFDASKPAGKRLVSITTSDGRALDKDKYYKVATNDYLYNGGDGYEELRKAKLLNKGELLKDVLSKYIRGKGELDIKVEGRIKAVNERYK</sequence>
<feature type="domain" description="5'-Nucleotidase C-terminal" evidence="4">
    <location>
        <begin position="327"/>
        <end position="480"/>
    </location>
</feature>